<dbReference type="EMBL" id="CP157947">
    <property type="protein sequence ID" value="XBS71449.1"/>
    <property type="molecule type" value="Genomic_DNA"/>
</dbReference>
<sequence length="95" mass="11002">MNITLDYYHTYGPTGKIYATCLGTGTHCNIEYRLLRDGITLEKKAPVIMSWWPSIIPRRPSIKYAPTFFRIKAAERLYIPRTSDLSPLIKSPRQK</sequence>
<dbReference type="AlphaFoldDB" id="A0AAU7QEG0"/>
<accession>A0AAU7QEG0</accession>
<name>A0AAU7QEG0_9GAMM</name>
<evidence type="ECO:0000313" key="1">
    <source>
        <dbReference type="EMBL" id="XBS71449.1"/>
    </source>
</evidence>
<gene>
    <name evidence="1" type="ORF">ABK905_11240</name>
</gene>
<proteinExistence type="predicted"/>
<reference evidence="1" key="1">
    <citation type="submission" date="2024-06" db="EMBL/GenBank/DDBJ databases">
        <authorList>
            <person name="Coelho C."/>
            <person name="Bento M."/>
            <person name="Garcia E."/>
            <person name="Camelo A."/>
            <person name="Brandao I."/>
            <person name="Espirito Santo C."/>
            <person name="Trovao J."/>
            <person name="Verissimo A."/>
            <person name="Costa J."/>
            <person name="Tiago I."/>
        </authorList>
    </citation>
    <scope>NUCLEOTIDE SEQUENCE</scope>
    <source>
        <strain evidence="1">KWT182</strain>
    </source>
</reference>
<organism evidence="1">
    <name type="scientific">Acerihabitans sp. KWT182</name>
    <dbReference type="NCBI Taxonomy" id="3157919"/>
    <lineage>
        <taxon>Bacteria</taxon>
        <taxon>Pseudomonadati</taxon>
        <taxon>Pseudomonadota</taxon>
        <taxon>Gammaproteobacteria</taxon>
        <taxon>Enterobacterales</taxon>
        <taxon>Pectobacteriaceae</taxon>
        <taxon>Acerihabitans</taxon>
    </lineage>
</organism>
<protein>
    <submittedName>
        <fullName evidence="1">Uncharacterized protein</fullName>
    </submittedName>
</protein>